<proteinExistence type="predicted"/>
<keyword evidence="3" id="KW-1133">Transmembrane helix</keyword>
<protein>
    <recommendedName>
        <fullName evidence="6">Plastid division protein PDV2</fullName>
    </recommendedName>
</protein>
<dbReference type="EMBL" id="OZ019900">
    <property type="protein sequence ID" value="CAK9234956.1"/>
    <property type="molecule type" value="Genomic_DNA"/>
</dbReference>
<evidence type="ECO:0000256" key="1">
    <source>
        <dbReference type="SAM" id="Coils"/>
    </source>
</evidence>
<evidence type="ECO:0000256" key="2">
    <source>
        <dbReference type="SAM" id="MobiDB-lite"/>
    </source>
</evidence>
<dbReference type="PANTHER" id="PTHR33600:SF3">
    <property type="entry name" value="PLASTID DIVISION PROTEIN PDV2"/>
    <property type="match status" value="1"/>
</dbReference>
<feature type="coiled-coil region" evidence="1">
    <location>
        <begin position="96"/>
        <end position="132"/>
    </location>
</feature>
<dbReference type="InterPro" id="IPR038939">
    <property type="entry name" value="PDV1/PDV2"/>
</dbReference>
<dbReference type="PANTHER" id="PTHR33600">
    <property type="entry name" value="PLASTID DIVISION PROTEIN PDV2"/>
    <property type="match status" value="1"/>
</dbReference>
<evidence type="ECO:0000256" key="3">
    <source>
        <dbReference type="SAM" id="Phobius"/>
    </source>
</evidence>
<reference evidence="4" key="1">
    <citation type="submission" date="2024-02" db="EMBL/GenBank/DDBJ databases">
        <authorList>
            <consortium name="ELIXIR-Norway"/>
            <consortium name="Elixir Norway"/>
        </authorList>
    </citation>
    <scope>NUCLEOTIDE SEQUENCE</scope>
</reference>
<keyword evidence="5" id="KW-1185">Reference proteome</keyword>
<keyword evidence="1" id="KW-0175">Coiled coil</keyword>
<evidence type="ECO:0000313" key="4">
    <source>
        <dbReference type="EMBL" id="CAK9234956.1"/>
    </source>
</evidence>
<name>A0ABP0V110_9BRYO</name>
<gene>
    <name evidence="4" type="ORF">CSSPTR1EN2_LOCUS22476</name>
</gene>
<keyword evidence="3" id="KW-0812">Transmembrane</keyword>
<sequence>MDIEVVLTRASELHAKINDAIERAMKSEFLQSTAGVKRSSNSNMGGVVEAESGLLSSSPGFDGNEFDNDSYERGGGEGGAAAAAGKGDSNAEARSLGSIRDALEVLEEQLKALQAVQQKQRAEKDMALAELEESRGILLGLLKKHRGHEWEVVCEALAFAGEPVDEREDLPLPPYPMSTVNPPTSSSSMAGGGGGSSIDAAEQSPQFRSFPVSHRKSISGSGAVKRLTLFGGRRLNDGDDDIQFLGGDKVEENNNHHEEGTSHHGHEEEEEEEMDGTKNGSGFLQLPINLFRFSGAVFGHAKNIALVVMSVLAFLAISEMGEIREQKKLLAAQSVKKPDISPPSPPPLPPGPKPAVSFLQCPTGKKLIMEDGHAKCVVKERIELPFVREVKTPDVLYGRG</sequence>
<feature type="compositionally biased region" description="Low complexity" evidence="2">
    <location>
        <begin position="80"/>
        <end position="89"/>
    </location>
</feature>
<evidence type="ECO:0000313" key="5">
    <source>
        <dbReference type="Proteomes" id="UP001497512"/>
    </source>
</evidence>
<feature type="region of interest" description="Disordered" evidence="2">
    <location>
        <begin position="334"/>
        <end position="353"/>
    </location>
</feature>
<feature type="transmembrane region" description="Helical" evidence="3">
    <location>
        <begin position="297"/>
        <end position="317"/>
    </location>
</feature>
<feature type="region of interest" description="Disordered" evidence="2">
    <location>
        <begin position="246"/>
        <end position="279"/>
    </location>
</feature>
<feature type="compositionally biased region" description="Pro residues" evidence="2">
    <location>
        <begin position="340"/>
        <end position="353"/>
    </location>
</feature>
<feature type="compositionally biased region" description="Basic and acidic residues" evidence="2">
    <location>
        <begin position="248"/>
        <end position="267"/>
    </location>
</feature>
<organism evidence="4 5">
    <name type="scientific">Sphagnum troendelagicum</name>
    <dbReference type="NCBI Taxonomy" id="128251"/>
    <lineage>
        <taxon>Eukaryota</taxon>
        <taxon>Viridiplantae</taxon>
        <taxon>Streptophyta</taxon>
        <taxon>Embryophyta</taxon>
        <taxon>Bryophyta</taxon>
        <taxon>Sphagnophytina</taxon>
        <taxon>Sphagnopsida</taxon>
        <taxon>Sphagnales</taxon>
        <taxon>Sphagnaceae</taxon>
        <taxon>Sphagnum</taxon>
    </lineage>
</organism>
<dbReference type="Proteomes" id="UP001497512">
    <property type="component" value="Chromosome 8"/>
</dbReference>
<evidence type="ECO:0008006" key="6">
    <source>
        <dbReference type="Google" id="ProtNLM"/>
    </source>
</evidence>
<accession>A0ABP0V110</accession>
<feature type="region of interest" description="Disordered" evidence="2">
    <location>
        <begin position="176"/>
        <end position="201"/>
    </location>
</feature>
<keyword evidence="3" id="KW-0472">Membrane</keyword>
<feature type="region of interest" description="Disordered" evidence="2">
    <location>
        <begin position="52"/>
        <end position="89"/>
    </location>
</feature>